<dbReference type="InterPro" id="IPR035681">
    <property type="entry name" value="ComA-like_MBL"/>
</dbReference>
<feature type="domain" description="Metallo-beta-lactamase" evidence="7">
    <location>
        <begin position="501"/>
        <end position="683"/>
    </location>
</feature>
<dbReference type="PANTHER" id="PTHR30619:SF1">
    <property type="entry name" value="RECOMBINATION PROTEIN 2"/>
    <property type="match status" value="1"/>
</dbReference>
<dbReference type="InterPro" id="IPR052159">
    <property type="entry name" value="Competence_DNA_uptake"/>
</dbReference>
<evidence type="ECO:0000259" key="7">
    <source>
        <dbReference type="SMART" id="SM00849"/>
    </source>
</evidence>
<accession>A0A0M0HP71</accession>
<feature type="transmembrane region" description="Helical" evidence="6">
    <location>
        <begin position="390"/>
        <end position="414"/>
    </location>
</feature>
<organism evidence="8 9">
    <name type="scientific">Vibrio nereis</name>
    <dbReference type="NCBI Taxonomy" id="693"/>
    <lineage>
        <taxon>Bacteria</taxon>
        <taxon>Pseudomonadati</taxon>
        <taxon>Pseudomonadota</taxon>
        <taxon>Gammaproteobacteria</taxon>
        <taxon>Vibrionales</taxon>
        <taxon>Vibrionaceae</taxon>
        <taxon>Vibrio</taxon>
    </lineage>
</organism>
<keyword evidence="5 6" id="KW-0472">Membrane</keyword>
<reference evidence="9" key="1">
    <citation type="submission" date="2015-08" db="EMBL/GenBank/DDBJ databases">
        <title>Vibrio galatheae sp. nov., a novel member of the Vibrionaceae family isolated from the Solomon Islands.</title>
        <authorList>
            <person name="Giubergia S."/>
            <person name="Machado H."/>
            <person name="Mateiu R.V."/>
            <person name="Gram L."/>
        </authorList>
    </citation>
    <scope>NUCLEOTIDE SEQUENCE [LARGE SCALE GENOMIC DNA]</scope>
    <source>
        <strain evidence="9">DSM 19584</strain>
    </source>
</reference>
<comment type="caution">
    <text evidence="8">The sequence shown here is derived from an EMBL/GenBank/DDBJ whole genome shotgun (WGS) entry which is preliminary data.</text>
</comment>
<feature type="transmembrane region" description="Helical" evidence="6">
    <location>
        <begin position="305"/>
        <end position="325"/>
    </location>
</feature>
<feature type="transmembrane region" description="Helical" evidence="6">
    <location>
        <begin position="262"/>
        <end position="284"/>
    </location>
</feature>
<protein>
    <recommendedName>
        <fullName evidence="7">Metallo-beta-lactamase domain-containing protein</fullName>
    </recommendedName>
</protein>
<feature type="transmembrane region" description="Helical" evidence="6">
    <location>
        <begin position="46"/>
        <end position="69"/>
    </location>
</feature>
<evidence type="ECO:0000256" key="2">
    <source>
        <dbReference type="ARBA" id="ARBA00022475"/>
    </source>
</evidence>
<dbReference type="Pfam" id="PF00753">
    <property type="entry name" value="Lactamase_B"/>
    <property type="match status" value="1"/>
</dbReference>
<evidence type="ECO:0000256" key="3">
    <source>
        <dbReference type="ARBA" id="ARBA00022692"/>
    </source>
</evidence>
<evidence type="ECO:0000256" key="4">
    <source>
        <dbReference type="ARBA" id="ARBA00022989"/>
    </source>
</evidence>
<dbReference type="RefSeq" id="WP_082331687.1">
    <property type="nucleotide sequence ID" value="NZ_LHPJ01000007.1"/>
</dbReference>
<dbReference type="Gene3D" id="3.60.15.10">
    <property type="entry name" value="Ribonuclease Z/Hydroxyacylglutathione hydrolase-like"/>
    <property type="match status" value="1"/>
</dbReference>
<evidence type="ECO:0000256" key="1">
    <source>
        <dbReference type="ARBA" id="ARBA00004651"/>
    </source>
</evidence>
<dbReference type="InterPro" id="IPR004797">
    <property type="entry name" value="Competence_ComEC/Rec2"/>
</dbReference>
<gene>
    <name evidence="8" type="ORF">AKJ17_10010</name>
</gene>
<evidence type="ECO:0000313" key="8">
    <source>
        <dbReference type="EMBL" id="KOO03667.1"/>
    </source>
</evidence>
<dbReference type="SUPFAM" id="SSF56281">
    <property type="entry name" value="Metallo-hydrolase/oxidoreductase"/>
    <property type="match status" value="1"/>
</dbReference>
<comment type="subcellular location">
    <subcellularLocation>
        <location evidence="1">Cell membrane</location>
        <topology evidence="1">Multi-pass membrane protein</topology>
    </subcellularLocation>
</comment>
<keyword evidence="9" id="KW-1185">Reference proteome</keyword>
<dbReference type="PANTHER" id="PTHR30619">
    <property type="entry name" value="DNA INTERNALIZATION/COMPETENCE PROTEIN COMEC/REC2"/>
    <property type="match status" value="1"/>
</dbReference>
<dbReference type="SMART" id="SM00849">
    <property type="entry name" value="Lactamase_B"/>
    <property type="match status" value="1"/>
</dbReference>
<dbReference type="GO" id="GO:0005886">
    <property type="term" value="C:plasma membrane"/>
    <property type="evidence" value="ECO:0007669"/>
    <property type="project" value="UniProtKB-SubCell"/>
</dbReference>
<feature type="transmembrane region" description="Helical" evidence="6">
    <location>
        <begin position="360"/>
        <end position="378"/>
    </location>
</feature>
<dbReference type="GO" id="GO:0030420">
    <property type="term" value="P:establishment of competence for transformation"/>
    <property type="evidence" value="ECO:0007669"/>
    <property type="project" value="InterPro"/>
</dbReference>
<dbReference type="EMBL" id="LHPJ01000007">
    <property type="protein sequence ID" value="KOO03667.1"/>
    <property type="molecule type" value="Genomic_DNA"/>
</dbReference>
<evidence type="ECO:0000256" key="6">
    <source>
        <dbReference type="SAM" id="Phobius"/>
    </source>
</evidence>
<dbReference type="NCBIfam" id="TIGR00360">
    <property type="entry name" value="ComEC_N-term"/>
    <property type="match status" value="1"/>
</dbReference>
<dbReference type="Pfam" id="PF13567">
    <property type="entry name" value="DUF4131"/>
    <property type="match status" value="1"/>
</dbReference>
<feature type="transmembrane region" description="Helical" evidence="6">
    <location>
        <begin position="331"/>
        <end position="348"/>
    </location>
</feature>
<name>A0A0M0HP71_VIBNE</name>
<feature type="transmembrane region" description="Helical" evidence="6">
    <location>
        <begin position="232"/>
        <end position="250"/>
    </location>
</feature>
<feature type="transmembrane region" description="Helical" evidence="6">
    <location>
        <begin position="453"/>
        <end position="482"/>
    </location>
</feature>
<dbReference type="InterPro" id="IPR036866">
    <property type="entry name" value="RibonucZ/Hydroxyglut_hydro"/>
</dbReference>
<dbReference type="PATRIC" id="fig|693.5.peg.2048"/>
<dbReference type="Proteomes" id="UP000037515">
    <property type="component" value="Unassembled WGS sequence"/>
</dbReference>
<keyword evidence="4 6" id="KW-1133">Transmembrane helix</keyword>
<dbReference type="AlphaFoldDB" id="A0A0M0HP71"/>
<dbReference type="InterPro" id="IPR025405">
    <property type="entry name" value="DUF4131"/>
</dbReference>
<proteinExistence type="predicted"/>
<evidence type="ECO:0000256" key="5">
    <source>
        <dbReference type="ARBA" id="ARBA00023136"/>
    </source>
</evidence>
<keyword evidence="3 6" id="KW-0812">Transmembrane</keyword>
<dbReference type="OrthoDB" id="9761531at2"/>
<dbReference type="NCBIfam" id="TIGR00361">
    <property type="entry name" value="ComEC_Rec2"/>
    <property type="match status" value="1"/>
</dbReference>
<dbReference type="Pfam" id="PF03772">
    <property type="entry name" value="Competence"/>
    <property type="match status" value="1"/>
</dbReference>
<feature type="transmembrane region" description="Helical" evidence="6">
    <location>
        <begin position="7"/>
        <end position="26"/>
    </location>
</feature>
<dbReference type="CDD" id="cd07731">
    <property type="entry name" value="ComA-like_MBL-fold"/>
    <property type="match status" value="1"/>
</dbReference>
<sequence length="746" mass="83023">MTLYLNYWTLASFLIVVFTAPMWPAMPDWIWLVPCFGVLFLATKLSILRVFIGSCVACAVILVHGNILVHQTNELFKAEPDIIINAEVDSFFKQISHGFQGRVVVRSINGRRLSRFEQPIVWLVSPVRLGIGDQVTSQVAIKPIAGFMNEVGFDAERYALAKGVVAKATIRSSSSFYVISSGSWRQHLYEQVSEKIASFKHKGLIEALLFGVRHSISNTVWSDLQSAGLSHLIAISGLHIGIVFGVGWGLGRVLLRLSPCFYYAPVVIAVSFALTYAWLAGFSIPTRRALMMCILFCALQFGARYLPLLFKWLVILAILVLLNPFSTLDMGLWMSMGAVGIIFIYLSLKSRSLSGLRSAIEIQCFIVVIMSPIVAMLFKGVSLSAMLYNLLFVPWFSFIVIPMSFVCLLLSLVFAELDMLWQGVDLALEPVVFLISFADVSWIQLSAFQINVMLVLVLLLASALWLNRLALLLVVALAAIVLSDWRSKPLWELIVLDVGHGLAVVAIQDNRALVYDTGASWQGSGFAQQVIIPYLKLRGVESLDILIVSHFDNDHAGGWKTINSALKPKVFLSSQGGYGNEQCVKGRTLDWGSMQLEVLWPPKVVPRAYNPQSCVIKLSRLDSPYSVLLPGDVDAIAEWLLLRDKKSLNADILLVPHHGSKTSSRPQFIDAVSPEYAIASTAKVGRWALPNQSVVERYIARQAQWRDTGTSGQVSVEFYSNHYEVKSLRQSKGRAWYRQMLRKGVE</sequence>
<evidence type="ECO:0000313" key="9">
    <source>
        <dbReference type="Proteomes" id="UP000037515"/>
    </source>
</evidence>
<dbReference type="InterPro" id="IPR001279">
    <property type="entry name" value="Metallo-B-lactamas"/>
</dbReference>
<dbReference type="STRING" id="693.AKJ17_10010"/>
<keyword evidence="2" id="KW-1003">Cell membrane</keyword>
<dbReference type="InterPro" id="IPR004477">
    <property type="entry name" value="ComEC_N"/>
</dbReference>